<reference evidence="2 3" key="2">
    <citation type="submission" date="2018-11" db="EMBL/GenBank/DDBJ databases">
        <authorList>
            <consortium name="Pathogen Informatics"/>
        </authorList>
    </citation>
    <scope>NUCLEOTIDE SEQUENCE [LARGE SCALE GENOMIC DNA]</scope>
</reference>
<dbReference type="WBParaSite" id="ASIM_0000630701-mRNA-1">
    <property type="protein sequence ID" value="ASIM_0000630701-mRNA-1"/>
    <property type="gene ID" value="ASIM_0000630701"/>
</dbReference>
<dbReference type="AlphaFoldDB" id="A0A0M3JFA7"/>
<dbReference type="EMBL" id="UYRR01012779">
    <property type="protein sequence ID" value="VDK26507.1"/>
    <property type="molecule type" value="Genomic_DNA"/>
</dbReference>
<accession>A0A0M3JFA7</accession>
<protein>
    <submittedName>
        <fullName evidence="2 4">Uncharacterized protein</fullName>
    </submittedName>
</protein>
<feature type="compositionally biased region" description="Basic residues" evidence="1">
    <location>
        <begin position="58"/>
        <end position="68"/>
    </location>
</feature>
<feature type="region of interest" description="Disordered" evidence="1">
    <location>
        <begin position="58"/>
        <end position="91"/>
    </location>
</feature>
<keyword evidence="3" id="KW-1185">Reference proteome</keyword>
<gene>
    <name evidence="2" type="ORF">ASIM_LOCUS6090</name>
</gene>
<dbReference type="OrthoDB" id="308383at2759"/>
<evidence type="ECO:0000313" key="2">
    <source>
        <dbReference type="EMBL" id="VDK26507.1"/>
    </source>
</evidence>
<dbReference type="Proteomes" id="UP000267096">
    <property type="component" value="Unassembled WGS sequence"/>
</dbReference>
<proteinExistence type="predicted"/>
<sequence length="91" mass="10466">MSSDGIVHPPPARSPRTVLAQLSTEVLDNYNLLQRRSSELAKYQQAIEIDLGRMRKQKKNLTAKRRQLNKNSQQFDESGQKIDVELNDSDR</sequence>
<reference evidence="4" key="1">
    <citation type="submission" date="2017-02" db="UniProtKB">
        <authorList>
            <consortium name="WormBaseParasite"/>
        </authorList>
    </citation>
    <scope>IDENTIFICATION</scope>
</reference>
<evidence type="ECO:0000313" key="3">
    <source>
        <dbReference type="Proteomes" id="UP000267096"/>
    </source>
</evidence>
<evidence type="ECO:0000313" key="4">
    <source>
        <dbReference type="WBParaSite" id="ASIM_0000630701-mRNA-1"/>
    </source>
</evidence>
<evidence type="ECO:0000256" key="1">
    <source>
        <dbReference type="SAM" id="MobiDB-lite"/>
    </source>
</evidence>
<name>A0A0M3JFA7_ANISI</name>
<feature type="compositionally biased region" description="Basic and acidic residues" evidence="1">
    <location>
        <begin position="78"/>
        <end position="91"/>
    </location>
</feature>
<organism evidence="4">
    <name type="scientific">Anisakis simplex</name>
    <name type="common">Herring worm</name>
    <dbReference type="NCBI Taxonomy" id="6269"/>
    <lineage>
        <taxon>Eukaryota</taxon>
        <taxon>Metazoa</taxon>
        <taxon>Ecdysozoa</taxon>
        <taxon>Nematoda</taxon>
        <taxon>Chromadorea</taxon>
        <taxon>Rhabditida</taxon>
        <taxon>Spirurina</taxon>
        <taxon>Ascaridomorpha</taxon>
        <taxon>Ascaridoidea</taxon>
        <taxon>Anisakidae</taxon>
        <taxon>Anisakis</taxon>
        <taxon>Anisakis simplex complex</taxon>
    </lineage>
</organism>